<name>A0A366AYM7_9FLAO</name>
<reference evidence="2 3" key="1">
    <citation type="submission" date="2018-07" db="EMBL/GenBank/DDBJ databases">
        <title>Complete genome sequence of Flavobacterium psychrolimnae LMG 22018.</title>
        <authorList>
            <person name="Kim D.-U."/>
        </authorList>
    </citation>
    <scope>NUCLEOTIDE SEQUENCE [LARGE SCALE GENOMIC DNA]</scope>
    <source>
        <strain evidence="2 3">LMG 22018</strain>
    </source>
</reference>
<dbReference type="AlphaFoldDB" id="A0A366AYM7"/>
<evidence type="ECO:0000313" key="3">
    <source>
        <dbReference type="Proteomes" id="UP000253676"/>
    </source>
</evidence>
<dbReference type="InterPro" id="IPR001173">
    <property type="entry name" value="Glyco_trans_2-like"/>
</dbReference>
<feature type="domain" description="Glycosyltransferase 2-like" evidence="1">
    <location>
        <begin position="6"/>
        <end position="181"/>
    </location>
</feature>
<evidence type="ECO:0000259" key="1">
    <source>
        <dbReference type="Pfam" id="PF00535"/>
    </source>
</evidence>
<sequence>MKIEVSVIIVNYNGLKYLQNCLDSLFENLKNSRFEIIVVDNNSDDESCSFIKTHFPAVKLLESNENLGFGKANNYGVQHAKGDFILFLNNDTILLDPVQPALEELKSNQNYGFLTINMVGENKNYIPAVGKFPSPWRMIKISLLNDGRTEFRTGNFNKEKTYQVDWVTGAFMLLRKADFEKVGGFDPNYFMYVEDVDLCKKIADLGKTGAFVPKLSYIHFVGFNKSRENMLIHGYRIYAQKHFSVYSKQLALMLLFVNKTVKRLKNY</sequence>
<dbReference type="PANTHER" id="PTHR43179">
    <property type="entry name" value="RHAMNOSYLTRANSFERASE WBBL"/>
    <property type="match status" value="1"/>
</dbReference>
<dbReference type="OrthoDB" id="9771846at2"/>
<dbReference type="CDD" id="cd04186">
    <property type="entry name" value="GT_2_like_c"/>
    <property type="match status" value="1"/>
</dbReference>
<dbReference type="EMBL" id="QNUX01000010">
    <property type="protein sequence ID" value="RBN49751.1"/>
    <property type="molecule type" value="Genomic_DNA"/>
</dbReference>
<organism evidence="2 3">
    <name type="scientific">Flavobacterium psychrolimnae</name>
    <dbReference type="NCBI Taxonomy" id="249351"/>
    <lineage>
        <taxon>Bacteria</taxon>
        <taxon>Pseudomonadati</taxon>
        <taxon>Bacteroidota</taxon>
        <taxon>Flavobacteriia</taxon>
        <taxon>Flavobacteriales</taxon>
        <taxon>Flavobacteriaceae</taxon>
        <taxon>Flavobacterium</taxon>
    </lineage>
</organism>
<dbReference type="RefSeq" id="WP_113636115.1">
    <property type="nucleotide sequence ID" value="NZ_QNUX01000010.1"/>
</dbReference>
<keyword evidence="3" id="KW-1185">Reference proteome</keyword>
<dbReference type="Pfam" id="PF00535">
    <property type="entry name" value="Glycos_transf_2"/>
    <property type="match status" value="1"/>
</dbReference>
<gene>
    <name evidence="2" type="ORF">DR980_11070</name>
</gene>
<dbReference type="InterPro" id="IPR029044">
    <property type="entry name" value="Nucleotide-diphossugar_trans"/>
</dbReference>
<accession>A0A366AYM7</accession>
<evidence type="ECO:0000313" key="2">
    <source>
        <dbReference type="EMBL" id="RBN49751.1"/>
    </source>
</evidence>
<protein>
    <recommendedName>
        <fullName evidence="1">Glycosyltransferase 2-like domain-containing protein</fullName>
    </recommendedName>
</protein>
<dbReference type="SUPFAM" id="SSF53448">
    <property type="entry name" value="Nucleotide-diphospho-sugar transferases"/>
    <property type="match status" value="1"/>
</dbReference>
<dbReference type="PANTHER" id="PTHR43179:SF7">
    <property type="entry name" value="RHAMNOSYLTRANSFERASE WBBL"/>
    <property type="match status" value="1"/>
</dbReference>
<comment type="caution">
    <text evidence="2">The sequence shown here is derived from an EMBL/GenBank/DDBJ whole genome shotgun (WGS) entry which is preliminary data.</text>
</comment>
<dbReference type="Proteomes" id="UP000253676">
    <property type="component" value="Unassembled WGS sequence"/>
</dbReference>
<dbReference type="Gene3D" id="3.90.550.10">
    <property type="entry name" value="Spore Coat Polysaccharide Biosynthesis Protein SpsA, Chain A"/>
    <property type="match status" value="1"/>
</dbReference>
<proteinExistence type="predicted"/>